<organism evidence="1 2">
    <name type="scientific">Adineta steineri</name>
    <dbReference type="NCBI Taxonomy" id="433720"/>
    <lineage>
        <taxon>Eukaryota</taxon>
        <taxon>Metazoa</taxon>
        <taxon>Spiralia</taxon>
        <taxon>Gnathifera</taxon>
        <taxon>Rotifera</taxon>
        <taxon>Eurotatoria</taxon>
        <taxon>Bdelloidea</taxon>
        <taxon>Adinetida</taxon>
        <taxon>Adinetidae</taxon>
        <taxon>Adineta</taxon>
    </lineage>
</organism>
<protein>
    <submittedName>
        <fullName evidence="1">Uncharacterized protein</fullName>
    </submittedName>
</protein>
<sequence length="155" mass="18372">SILTQNPFFRKLNALSLCIENEWPIGSTEYLSTFIKLSSIRELSISIDLENEYVLDKLTNITNLLNQLYNLQSLRIDNCLTSAEIIRLLVPNHVEYLRTVVRDIDDMKFIIEQLTHLSSITFEIFGKMKYFLEDFLTWLMETRINSTYRYDDQFL</sequence>
<dbReference type="Proteomes" id="UP000663868">
    <property type="component" value="Unassembled WGS sequence"/>
</dbReference>
<dbReference type="AlphaFoldDB" id="A0A820ME72"/>
<evidence type="ECO:0000313" key="1">
    <source>
        <dbReference type="EMBL" id="CAF4372553.1"/>
    </source>
</evidence>
<feature type="non-terminal residue" evidence="1">
    <location>
        <position position="155"/>
    </location>
</feature>
<evidence type="ECO:0000313" key="2">
    <source>
        <dbReference type="Proteomes" id="UP000663868"/>
    </source>
</evidence>
<dbReference type="EMBL" id="CAJOBB010021031">
    <property type="protein sequence ID" value="CAF4372553.1"/>
    <property type="molecule type" value="Genomic_DNA"/>
</dbReference>
<comment type="caution">
    <text evidence="1">The sequence shown here is derived from an EMBL/GenBank/DDBJ whole genome shotgun (WGS) entry which is preliminary data.</text>
</comment>
<gene>
    <name evidence="1" type="ORF">KXQ929_LOCUS49443</name>
</gene>
<feature type="non-terminal residue" evidence="1">
    <location>
        <position position="1"/>
    </location>
</feature>
<proteinExistence type="predicted"/>
<reference evidence="1" key="1">
    <citation type="submission" date="2021-02" db="EMBL/GenBank/DDBJ databases">
        <authorList>
            <person name="Nowell W R."/>
        </authorList>
    </citation>
    <scope>NUCLEOTIDE SEQUENCE</scope>
</reference>
<name>A0A820ME72_9BILA</name>
<accession>A0A820ME72</accession>